<protein>
    <submittedName>
        <fullName evidence="2">Membrane protein</fullName>
    </submittedName>
</protein>
<feature type="transmembrane region" description="Helical" evidence="1">
    <location>
        <begin position="195"/>
        <end position="214"/>
    </location>
</feature>
<sequence>MISKLPRWVWTGAWALAFVAGIVNVVGLLGFEHQAVTHLTGTTSMLGAALASLDGAAALHFALIIGSFLAGTVLSGFLIQDSVLQLGRRYGLALLLESLLLCLAVLLLQRTSILGIYAASCACGLQNAMVSTYSGAVVRTTHLSGMFTDLGIFLGHTLRRLPVDMRRLRLCFLIISGFLCGGIAGAVAFHHFSYAALFIPAALTAITSLAYGIYHVRHRRSE</sequence>
<gene>
    <name evidence="2" type="ORF">BGE01nite_22090</name>
</gene>
<dbReference type="AlphaFoldDB" id="A0A512M858"/>
<dbReference type="PANTHER" id="PTHR37314:SF4">
    <property type="entry name" value="UPF0700 TRANSMEMBRANE PROTEIN YOAK"/>
    <property type="match status" value="1"/>
</dbReference>
<evidence type="ECO:0000313" key="3">
    <source>
        <dbReference type="Proteomes" id="UP000321577"/>
    </source>
</evidence>
<dbReference type="PANTHER" id="PTHR37314">
    <property type="entry name" value="SLR0142 PROTEIN"/>
    <property type="match status" value="1"/>
</dbReference>
<dbReference type="RefSeq" id="WP_146850502.1">
    <property type="nucleotide sequence ID" value="NZ_BKAG01000013.1"/>
</dbReference>
<feature type="transmembrane region" description="Helical" evidence="1">
    <location>
        <begin position="90"/>
        <end position="108"/>
    </location>
</feature>
<keyword evidence="1" id="KW-0812">Transmembrane</keyword>
<keyword evidence="3" id="KW-1185">Reference proteome</keyword>
<organism evidence="2 3">
    <name type="scientific">Brevifollis gellanilyticus</name>
    <dbReference type="NCBI Taxonomy" id="748831"/>
    <lineage>
        <taxon>Bacteria</taxon>
        <taxon>Pseudomonadati</taxon>
        <taxon>Verrucomicrobiota</taxon>
        <taxon>Verrucomicrobiia</taxon>
        <taxon>Verrucomicrobiales</taxon>
        <taxon>Verrucomicrobiaceae</taxon>
    </lineage>
</organism>
<keyword evidence="1" id="KW-0472">Membrane</keyword>
<comment type="caution">
    <text evidence="2">The sequence shown here is derived from an EMBL/GenBank/DDBJ whole genome shotgun (WGS) entry which is preliminary data.</text>
</comment>
<reference evidence="2 3" key="1">
    <citation type="submission" date="2019-07" db="EMBL/GenBank/DDBJ databases">
        <title>Whole genome shotgun sequence of Brevifollis gellanilyticus NBRC 108608.</title>
        <authorList>
            <person name="Hosoyama A."/>
            <person name="Uohara A."/>
            <person name="Ohji S."/>
            <person name="Ichikawa N."/>
        </authorList>
    </citation>
    <scope>NUCLEOTIDE SEQUENCE [LARGE SCALE GENOMIC DNA]</scope>
    <source>
        <strain evidence="2 3">NBRC 108608</strain>
    </source>
</reference>
<feature type="transmembrane region" description="Helical" evidence="1">
    <location>
        <begin position="57"/>
        <end position="78"/>
    </location>
</feature>
<dbReference type="Proteomes" id="UP000321577">
    <property type="component" value="Unassembled WGS sequence"/>
</dbReference>
<keyword evidence="1" id="KW-1133">Transmembrane helix</keyword>
<evidence type="ECO:0000313" key="2">
    <source>
        <dbReference type="EMBL" id="GEP42918.1"/>
    </source>
</evidence>
<dbReference type="OrthoDB" id="270162at2"/>
<proteinExistence type="predicted"/>
<feature type="transmembrane region" description="Helical" evidence="1">
    <location>
        <begin position="168"/>
        <end position="189"/>
    </location>
</feature>
<name>A0A512M858_9BACT</name>
<feature type="transmembrane region" description="Helical" evidence="1">
    <location>
        <begin position="12"/>
        <end position="31"/>
    </location>
</feature>
<accession>A0A512M858</accession>
<dbReference type="InterPro" id="IPR010699">
    <property type="entry name" value="DUF1275"/>
</dbReference>
<evidence type="ECO:0000256" key="1">
    <source>
        <dbReference type="SAM" id="Phobius"/>
    </source>
</evidence>
<dbReference type="Pfam" id="PF06912">
    <property type="entry name" value="DUF1275"/>
    <property type="match status" value="1"/>
</dbReference>
<dbReference type="EMBL" id="BKAG01000013">
    <property type="protein sequence ID" value="GEP42918.1"/>
    <property type="molecule type" value="Genomic_DNA"/>
</dbReference>